<organism evidence="4 5">
    <name type="scientific">Tanacetum coccineum</name>
    <dbReference type="NCBI Taxonomy" id="301880"/>
    <lineage>
        <taxon>Eukaryota</taxon>
        <taxon>Viridiplantae</taxon>
        <taxon>Streptophyta</taxon>
        <taxon>Embryophyta</taxon>
        <taxon>Tracheophyta</taxon>
        <taxon>Spermatophyta</taxon>
        <taxon>Magnoliopsida</taxon>
        <taxon>eudicotyledons</taxon>
        <taxon>Gunneridae</taxon>
        <taxon>Pentapetalae</taxon>
        <taxon>asterids</taxon>
        <taxon>campanulids</taxon>
        <taxon>Asterales</taxon>
        <taxon>Asteraceae</taxon>
        <taxon>Asteroideae</taxon>
        <taxon>Anthemideae</taxon>
        <taxon>Anthemidinae</taxon>
        <taxon>Tanacetum</taxon>
    </lineage>
</organism>
<dbReference type="CDD" id="cd09279">
    <property type="entry name" value="RNase_HI_like"/>
    <property type="match status" value="1"/>
</dbReference>
<dbReference type="InterPro" id="IPR043502">
    <property type="entry name" value="DNA/RNA_pol_sf"/>
</dbReference>
<dbReference type="PANTHER" id="PTHR48475">
    <property type="entry name" value="RIBONUCLEASE H"/>
    <property type="match status" value="1"/>
</dbReference>
<protein>
    <submittedName>
        <fullName evidence="4">Reverse transcriptase domain-containing protein</fullName>
    </submittedName>
</protein>
<dbReference type="InterPro" id="IPR041577">
    <property type="entry name" value="RT_RNaseH_2"/>
</dbReference>
<comment type="caution">
    <text evidence="4">The sequence shown here is derived from an EMBL/GenBank/DDBJ whole genome shotgun (WGS) entry which is preliminary data.</text>
</comment>
<sequence>MVTTPTTGEITIIHMSPQGNKAGVKETVGGCPLIQKAQPSAQGREVERSQKCKFRNGEEDWMNTPITFPPIPSDDVSDEPLISETEVEGYLIRRVFLDQGAAVKVMFEHCFHNLWRIDLEVMFESEGLCRRTMMKFTVVQASSLYNIILGRTGIRELRAISSTTYAMMKFPTLRGIATCVPRTDTIFECRQLEGKQALPEEQPNEGAAKCRESSIEEEGMINTVFPDQKVTIGIRFSPACRLQLITLLKDNKDVFAWQPADMVGGPRRISQHSLNVNSSVTPVAQKRRVLGPKKSSVVIKEVGECIKAGIVRPVRYPTWISKPVLVKKVDDTWRMRIDFKNLNSTCPKDYHPLPEIDLKIEAVIGFPFKCFLDAYKGYHQIQMSKEDEEKTAFYTDQGTYCYTKMSFGLKNTGETYQRLVDSAFQTQLGRNLKEYVDDMVIKRKMERDMIMDIAKTFDNLRKVNMKFYPKKCSFWVKEGKFLCYMVMSEGIRANPKKTKAVADIQSPKTLKEMQSLSGKLAALNRFLSRSAGQQAFQKLKKLIMELSMLTTPGLKETLYVYLAASKEEVSEVLIADRKGKHVPVRYVNRTLHEAERNYAPLEKLALCLLYLSRRLRRKLAKYAVELGAYNITYIPQNAVKGQVLTDFLNEGVGAGLVLIDPTGIEYTYAIRLNFTSTNNEAEYEALLTGLWIAGKMKVQALKVKVDSKLVACQFNGEFVASSDGMAKYLAKKKELSTLFKKFSIENMPQNQNQKADVLSKLASVAFNHLTKEILVEVLNAKSVEAREMNAIVEEEGDNWMTPIIKCLKEGIWLENKNEARALRMKIGQYMMKEGILFKKSHLSPMLRCVGPLQASYIIREVHEGACEMHAGAQSVVAKIMRQGDYWPSMHRDTKEVVDKYDSYQIHGPIPEGPGRFKFIIVAIDYFTKWMEAKPLAKTTGKEVKKFVWENIVCRSEAVIPTEIGMPTYRTIQWNEVQNEEEMRLNLDLIQERRETAAIREAKYKKKVEQYYNKWVRPVSFRVGDFVYQRNEASRIENQGKLGPNWEGPYRVIEAYDNGSYKLCTMNDREVPRTWHAINLRNYFM</sequence>
<dbReference type="InterPro" id="IPR000477">
    <property type="entry name" value="RT_dom"/>
</dbReference>
<dbReference type="Pfam" id="PF17919">
    <property type="entry name" value="RT_RNaseH_2"/>
    <property type="match status" value="1"/>
</dbReference>
<reference evidence="4" key="2">
    <citation type="submission" date="2022-01" db="EMBL/GenBank/DDBJ databases">
        <authorList>
            <person name="Yamashiro T."/>
            <person name="Shiraishi A."/>
            <person name="Satake H."/>
            <person name="Nakayama K."/>
        </authorList>
    </citation>
    <scope>NUCLEOTIDE SEQUENCE</scope>
</reference>
<evidence type="ECO:0000259" key="2">
    <source>
        <dbReference type="Pfam" id="PF13456"/>
    </source>
</evidence>
<name>A0ABQ4ZDF1_9ASTR</name>
<dbReference type="InterPro" id="IPR012337">
    <property type="entry name" value="RNaseH-like_sf"/>
</dbReference>
<keyword evidence="4" id="KW-0695">RNA-directed DNA polymerase</keyword>
<dbReference type="InterPro" id="IPR043128">
    <property type="entry name" value="Rev_trsase/Diguanyl_cyclase"/>
</dbReference>
<dbReference type="InterPro" id="IPR002156">
    <property type="entry name" value="RNaseH_domain"/>
</dbReference>
<evidence type="ECO:0000313" key="5">
    <source>
        <dbReference type="Proteomes" id="UP001151760"/>
    </source>
</evidence>
<dbReference type="CDD" id="cd01647">
    <property type="entry name" value="RT_LTR"/>
    <property type="match status" value="1"/>
</dbReference>
<feature type="domain" description="Reverse transcriptase" evidence="1">
    <location>
        <begin position="326"/>
        <end position="485"/>
    </location>
</feature>
<evidence type="ECO:0000259" key="1">
    <source>
        <dbReference type="Pfam" id="PF00078"/>
    </source>
</evidence>
<dbReference type="Gene3D" id="1.10.340.70">
    <property type="match status" value="1"/>
</dbReference>
<dbReference type="Gene3D" id="3.10.10.10">
    <property type="entry name" value="HIV Type 1 Reverse Transcriptase, subunit A, domain 1"/>
    <property type="match status" value="1"/>
</dbReference>
<dbReference type="Pfam" id="PF13456">
    <property type="entry name" value="RVT_3"/>
    <property type="match status" value="1"/>
</dbReference>
<feature type="domain" description="RNase H type-1" evidence="2">
    <location>
        <begin position="653"/>
        <end position="761"/>
    </location>
</feature>
<accession>A0ABQ4ZDF1</accession>
<proteinExistence type="predicted"/>
<dbReference type="SUPFAM" id="SSF56672">
    <property type="entry name" value="DNA/RNA polymerases"/>
    <property type="match status" value="1"/>
</dbReference>
<dbReference type="Gene3D" id="3.30.70.270">
    <property type="match status" value="1"/>
</dbReference>
<keyword evidence="5" id="KW-1185">Reference proteome</keyword>
<dbReference type="SUPFAM" id="SSF53098">
    <property type="entry name" value="Ribonuclease H-like"/>
    <property type="match status" value="2"/>
</dbReference>
<dbReference type="PANTHER" id="PTHR48475:SF2">
    <property type="entry name" value="RIBONUCLEASE H"/>
    <property type="match status" value="1"/>
</dbReference>
<dbReference type="EMBL" id="BQNB010011188">
    <property type="protein sequence ID" value="GJS87316.1"/>
    <property type="molecule type" value="Genomic_DNA"/>
</dbReference>
<dbReference type="Proteomes" id="UP001151760">
    <property type="component" value="Unassembled WGS sequence"/>
</dbReference>
<dbReference type="GO" id="GO:0003964">
    <property type="term" value="F:RNA-directed DNA polymerase activity"/>
    <property type="evidence" value="ECO:0007669"/>
    <property type="project" value="UniProtKB-KW"/>
</dbReference>
<reference evidence="4" key="1">
    <citation type="journal article" date="2022" name="Int. J. Mol. Sci.">
        <title>Draft Genome of Tanacetum Coccineum: Genomic Comparison of Closely Related Tanacetum-Family Plants.</title>
        <authorList>
            <person name="Yamashiro T."/>
            <person name="Shiraishi A."/>
            <person name="Nakayama K."/>
            <person name="Satake H."/>
        </authorList>
    </citation>
    <scope>NUCLEOTIDE SEQUENCE</scope>
</reference>
<keyword evidence="4" id="KW-0808">Transferase</keyword>
<keyword evidence="4" id="KW-0548">Nucleotidyltransferase</keyword>
<dbReference type="Gene3D" id="3.30.420.10">
    <property type="entry name" value="Ribonuclease H-like superfamily/Ribonuclease H"/>
    <property type="match status" value="2"/>
</dbReference>
<evidence type="ECO:0000259" key="3">
    <source>
        <dbReference type="Pfam" id="PF17919"/>
    </source>
</evidence>
<dbReference type="InterPro" id="IPR036397">
    <property type="entry name" value="RNaseH_sf"/>
</dbReference>
<dbReference type="Pfam" id="PF00078">
    <property type="entry name" value="RVT_1"/>
    <property type="match status" value="1"/>
</dbReference>
<gene>
    <name evidence="4" type="ORF">Tco_0769952</name>
</gene>
<evidence type="ECO:0000313" key="4">
    <source>
        <dbReference type="EMBL" id="GJS87316.1"/>
    </source>
</evidence>
<feature type="domain" description="Reverse transcriptase/retrotransposon-derived protein RNase H-like" evidence="3">
    <location>
        <begin position="532"/>
        <end position="622"/>
    </location>
</feature>